<gene>
    <name evidence="2" type="ORF">RR46_09399</name>
</gene>
<evidence type="ECO:0000313" key="2">
    <source>
        <dbReference type="EMBL" id="KPI98183.1"/>
    </source>
</evidence>
<feature type="domain" description="U1-type" evidence="1">
    <location>
        <begin position="110"/>
        <end position="145"/>
    </location>
</feature>
<accession>A0A194PYS4</accession>
<feature type="domain" description="U1-type" evidence="1">
    <location>
        <begin position="12"/>
        <end position="47"/>
    </location>
</feature>
<name>A0A194PYS4_PAPXU</name>
<sequence>MAYYEDIVYDVNGKVKCGLCNAGIINSSHSIEIHLNEKTHKHLYIKRLMVQNSIWLNGSQKHCVLCNINFETNLQSHIDSFSHQNVTKKVKSLVEKDGSWLELPHFISDKGAIHCLICNKFIEYSSQSVEDHLKTTHHRRARAIVLQHYNGIFSIEGSNEDLWCKICRVCLDNYIEVIFEHVEKKEHSRNLQKIKRLIEGQSIDIETFLTDPIEDKAYCNKCDTKVSCNVDNLERHIKGKMHNKEEKSNSN</sequence>
<dbReference type="AlphaFoldDB" id="A0A194PYS4"/>
<dbReference type="GO" id="GO:0008270">
    <property type="term" value="F:zinc ion binding"/>
    <property type="evidence" value="ECO:0007669"/>
    <property type="project" value="InterPro"/>
</dbReference>
<evidence type="ECO:0000313" key="3">
    <source>
        <dbReference type="Proteomes" id="UP000053268"/>
    </source>
</evidence>
<evidence type="ECO:0000259" key="1">
    <source>
        <dbReference type="SMART" id="SM00451"/>
    </source>
</evidence>
<feature type="domain" description="U1-type" evidence="1">
    <location>
        <begin position="214"/>
        <end position="249"/>
    </location>
</feature>
<dbReference type="Proteomes" id="UP000053268">
    <property type="component" value="Unassembled WGS sequence"/>
</dbReference>
<protein>
    <recommendedName>
        <fullName evidence="1">U1-type domain-containing protein</fullName>
    </recommendedName>
</protein>
<organism evidence="2 3">
    <name type="scientific">Papilio xuthus</name>
    <name type="common">Asian swallowtail butterfly</name>
    <dbReference type="NCBI Taxonomy" id="66420"/>
    <lineage>
        <taxon>Eukaryota</taxon>
        <taxon>Metazoa</taxon>
        <taxon>Ecdysozoa</taxon>
        <taxon>Arthropoda</taxon>
        <taxon>Hexapoda</taxon>
        <taxon>Insecta</taxon>
        <taxon>Pterygota</taxon>
        <taxon>Neoptera</taxon>
        <taxon>Endopterygota</taxon>
        <taxon>Lepidoptera</taxon>
        <taxon>Glossata</taxon>
        <taxon>Ditrysia</taxon>
        <taxon>Papilionoidea</taxon>
        <taxon>Papilionidae</taxon>
        <taxon>Papilioninae</taxon>
        <taxon>Papilio</taxon>
    </lineage>
</organism>
<dbReference type="EMBL" id="KQ459585">
    <property type="protein sequence ID" value="KPI98183.1"/>
    <property type="molecule type" value="Genomic_DNA"/>
</dbReference>
<dbReference type="SMART" id="SM00451">
    <property type="entry name" value="ZnF_U1"/>
    <property type="match status" value="5"/>
</dbReference>
<proteinExistence type="predicted"/>
<feature type="domain" description="U1-type" evidence="1">
    <location>
        <begin position="58"/>
        <end position="90"/>
    </location>
</feature>
<feature type="domain" description="U1-type" evidence="1">
    <location>
        <begin position="159"/>
        <end position="194"/>
    </location>
</feature>
<reference evidence="2 3" key="1">
    <citation type="journal article" date="2015" name="Nat. Commun.">
        <title>Outbred genome sequencing and CRISPR/Cas9 gene editing in butterflies.</title>
        <authorList>
            <person name="Li X."/>
            <person name="Fan D."/>
            <person name="Zhang W."/>
            <person name="Liu G."/>
            <person name="Zhang L."/>
            <person name="Zhao L."/>
            <person name="Fang X."/>
            <person name="Chen L."/>
            <person name="Dong Y."/>
            <person name="Chen Y."/>
            <person name="Ding Y."/>
            <person name="Zhao R."/>
            <person name="Feng M."/>
            <person name="Zhu Y."/>
            <person name="Feng Y."/>
            <person name="Jiang X."/>
            <person name="Zhu D."/>
            <person name="Xiang H."/>
            <person name="Feng X."/>
            <person name="Li S."/>
            <person name="Wang J."/>
            <person name="Zhang G."/>
            <person name="Kronforst M.R."/>
            <person name="Wang W."/>
        </authorList>
    </citation>
    <scope>NUCLEOTIDE SEQUENCE [LARGE SCALE GENOMIC DNA]</scope>
    <source>
        <strain evidence="2">Ya'a_city_454_Px</strain>
        <tissue evidence="2">Whole body</tissue>
    </source>
</reference>
<dbReference type="InterPro" id="IPR003604">
    <property type="entry name" value="Matrin/U1-like-C_Znf_C2H2"/>
</dbReference>
<dbReference type="GO" id="GO:0003676">
    <property type="term" value="F:nucleic acid binding"/>
    <property type="evidence" value="ECO:0007669"/>
    <property type="project" value="InterPro"/>
</dbReference>
<keyword evidence="3" id="KW-1185">Reference proteome</keyword>